<feature type="compositionally biased region" description="Polar residues" evidence="1">
    <location>
        <begin position="106"/>
        <end position="126"/>
    </location>
</feature>
<sequence>MPLFQPVFLSRRSRRRNHQNNNNEHVAHASNPTHPGIEGAVIYEVQSPPNDGVVRHPDGTYEYAHDNQPSTYTSDPAHEEPHIDDAVIYDVPSPPSSPREGIVQLPGTNNYAYARTQQPPRNSFWG</sequence>
<dbReference type="Proteomes" id="UP000580250">
    <property type="component" value="Unassembled WGS sequence"/>
</dbReference>
<organism evidence="2 3">
    <name type="scientific">Meloidogyne enterolobii</name>
    <name type="common">Root-knot nematode worm</name>
    <name type="synonym">Meloidogyne mayaguensis</name>
    <dbReference type="NCBI Taxonomy" id="390850"/>
    <lineage>
        <taxon>Eukaryota</taxon>
        <taxon>Metazoa</taxon>
        <taxon>Ecdysozoa</taxon>
        <taxon>Nematoda</taxon>
        <taxon>Chromadorea</taxon>
        <taxon>Rhabditida</taxon>
        <taxon>Tylenchina</taxon>
        <taxon>Tylenchomorpha</taxon>
        <taxon>Tylenchoidea</taxon>
        <taxon>Meloidogynidae</taxon>
        <taxon>Meloidogyninae</taxon>
        <taxon>Meloidogyne</taxon>
    </lineage>
</organism>
<feature type="region of interest" description="Disordered" evidence="1">
    <location>
        <begin position="1"/>
        <end position="37"/>
    </location>
</feature>
<comment type="caution">
    <text evidence="2">The sequence shown here is derived from an EMBL/GenBank/DDBJ whole genome shotgun (WGS) entry which is preliminary data.</text>
</comment>
<dbReference type="EMBL" id="CAJEWN010000817">
    <property type="protein sequence ID" value="CAD2190592.1"/>
    <property type="molecule type" value="Genomic_DNA"/>
</dbReference>
<reference evidence="2 3" key="1">
    <citation type="submission" date="2020-08" db="EMBL/GenBank/DDBJ databases">
        <authorList>
            <person name="Koutsovoulos G."/>
            <person name="Danchin GJ E."/>
        </authorList>
    </citation>
    <scope>NUCLEOTIDE SEQUENCE [LARGE SCALE GENOMIC DNA]</scope>
</reference>
<feature type="compositionally biased region" description="Basic and acidic residues" evidence="1">
    <location>
        <begin position="76"/>
        <end position="85"/>
    </location>
</feature>
<proteinExistence type="predicted"/>
<accession>A0A6V7WUI3</accession>
<feature type="region of interest" description="Disordered" evidence="1">
    <location>
        <begin position="60"/>
        <end position="126"/>
    </location>
</feature>
<name>A0A6V7WUI3_MELEN</name>
<evidence type="ECO:0000256" key="1">
    <source>
        <dbReference type="SAM" id="MobiDB-lite"/>
    </source>
</evidence>
<evidence type="ECO:0000313" key="2">
    <source>
        <dbReference type="EMBL" id="CAD2190592.1"/>
    </source>
</evidence>
<gene>
    <name evidence="2" type="ORF">MENT_LOCUS43390</name>
</gene>
<protein>
    <submittedName>
        <fullName evidence="2">Uncharacterized protein</fullName>
    </submittedName>
</protein>
<dbReference type="AlphaFoldDB" id="A0A6V7WUI3"/>
<evidence type="ECO:0000313" key="3">
    <source>
        <dbReference type="Proteomes" id="UP000580250"/>
    </source>
</evidence>